<dbReference type="InterPro" id="IPR051320">
    <property type="entry name" value="Viral_Replic_Matur_Polypro"/>
</dbReference>
<dbReference type="InterPro" id="IPR000477">
    <property type="entry name" value="RT_dom"/>
</dbReference>
<dbReference type="InterPro" id="IPR043128">
    <property type="entry name" value="Rev_trsase/Diguanyl_cyclase"/>
</dbReference>
<protein>
    <recommendedName>
        <fullName evidence="1">Reverse transcriptase domain-containing protein</fullName>
    </recommendedName>
</protein>
<dbReference type="Gene3D" id="3.10.10.10">
    <property type="entry name" value="HIV Type 1 Reverse Transcriptase, subunit A, domain 1"/>
    <property type="match status" value="1"/>
</dbReference>
<reference evidence="2" key="1">
    <citation type="submission" date="2021-03" db="EMBL/GenBank/DDBJ databases">
        <title>Draft genome sequence of rust myrtle Austropuccinia psidii MF-1, a brazilian biotype.</title>
        <authorList>
            <person name="Quecine M.C."/>
            <person name="Pachon D.M.R."/>
            <person name="Bonatelli M.L."/>
            <person name="Correr F.H."/>
            <person name="Franceschini L.M."/>
            <person name="Leite T.F."/>
            <person name="Margarido G.R.A."/>
            <person name="Almeida C.A."/>
            <person name="Ferrarezi J.A."/>
            <person name="Labate C.A."/>
        </authorList>
    </citation>
    <scope>NUCLEOTIDE SEQUENCE</scope>
    <source>
        <strain evidence="2">MF-1</strain>
    </source>
</reference>
<dbReference type="SUPFAM" id="SSF56672">
    <property type="entry name" value="DNA/RNA polymerases"/>
    <property type="match status" value="1"/>
</dbReference>
<dbReference type="PANTHER" id="PTHR33064:SF37">
    <property type="entry name" value="RIBONUCLEASE H"/>
    <property type="match status" value="1"/>
</dbReference>
<dbReference type="AlphaFoldDB" id="A0A9Q3P867"/>
<evidence type="ECO:0000313" key="2">
    <source>
        <dbReference type="EMBL" id="MBW0552513.1"/>
    </source>
</evidence>
<dbReference type="OrthoDB" id="3250101at2759"/>
<dbReference type="InterPro" id="IPR043502">
    <property type="entry name" value="DNA/RNA_pol_sf"/>
</dbReference>
<organism evidence="2 3">
    <name type="scientific">Austropuccinia psidii MF-1</name>
    <dbReference type="NCBI Taxonomy" id="1389203"/>
    <lineage>
        <taxon>Eukaryota</taxon>
        <taxon>Fungi</taxon>
        <taxon>Dikarya</taxon>
        <taxon>Basidiomycota</taxon>
        <taxon>Pucciniomycotina</taxon>
        <taxon>Pucciniomycetes</taxon>
        <taxon>Pucciniales</taxon>
        <taxon>Sphaerophragmiaceae</taxon>
        <taxon>Austropuccinia</taxon>
    </lineage>
</organism>
<comment type="caution">
    <text evidence="2">The sequence shown here is derived from an EMBL/GenBank/DDBJ whole genome shotgun (WGS) entry which is preliminary data.</text>
</comment>
<gene>
    <name evidence="2" type="ORF">O181_092228</name>
</gene>
<dbReference type="Proteomes" id="UP000765509">
    <property type="component" value="Unassembled WGS sequence"/>
</dbReference>
<dbReference type="Pfam" id="PF00078">
    <property type="entry name" value="RVT_1"/>
    <property type="match status" value="1"/>
</dbReference>
<feature type="domain" description="Reverse transcriptase" evidence="1">
    <location>
        <begin position="74"/>
        <end position="228"/>
    </location>
</feature>
<evidence type="ECO:0000259" key="1">
    <source>
        <dbReference type="Pfam" id="PF00078"/>
    </source>
</evidence>
<dbReference type="PANTHER" id="PTHR33064">
    <property type="entry name" value="POL PROTEIN"/>
    <property type="match status" value="1"/>
</dbReference>
<sequence length="302" mass="35313">MSNWDQLLVMKSKLLLMLKPYPPLLRRPAYPPLPKPREALEILIKELLELGVIRKVGHNEEAEITTQVIVAWHNGKYRMVGDFRALKSYTVPHRYPIPEIQIALTQIFQEVYISTMDALKGFNKNVVTPRERKYFRIIVHCGVYGYLRIPFGIKNAPSHFQRMMNKVFPEKLSEGWFIIYIDEIIVFSNNWEEHIYKLSRIWNKIQSVKMKISLKKCHFVFKELKALGNVVPGSSLGIDKNKVTEVLLKTIPQNKKEIQSFLGFAGYYRQHIEDFASMARPLYKLCDRGRVFEITVERVKAS</sequence>
<evidence type="ECO:0000313" key="3">
    <source>
        <dbReference type="Proteomes" id="UP000765509"/>
    </source>
</evidence>
<dbReference type="Gene3D" id="3.30.70.270">
    <property type="match status" value="2"/>
</dbReference>
<keyword evidence="3" id="KW-1185">Reference proteome</keyword>
<accession>A0A9Q3P867</accession>
<proteinExistence type="predicted"/>
<dbReference type="EMBL" id="AVOT02058682">
    <property type="protein sequence ID" value="MBW0552513.1"/>
    <property type="molecule type" value="Genomic_DNA"/>
</dbReference>
<name>A0A9Q3P867_9BASI</name>
<dbReference type="CDD" id="cd01647">
    <property type="entry name" value="RT_LTR"/>
    <property type="match status" value="1"/>
</dbReference>